<evidence type="ECO:0000256" key="1">
    <source>
        <dbReference type="SAM" id="SignalP"/>
    </source>
</evidence>
<gene>
    <name evidence="3" type="ORF">GCM10023149_18340</name>
</gene>
<accession>A0ABP8G8M6</accession>
<sequence>MKACIMLLVFVLAMQLASAQIKPYGKVDTADLKLKECDFEKGAGAMVLFDRGDLRSLAKSTLLIRHKRIKILSDAGKDKANITLSYISKSGFENITDIEAQTINLTGNTIQYIPVDKKQIYIQKADKYRKTITFSFPAVKQGSIVEFRYKWSTTYEHYPVWEFQADIPVRYSELVTNFKSPVDVYTRKIQEFTKSTSERLGPKYWPVKVSNTWAMANVPSLVDEPLMPATDNNLQRISFFDDLYTTWPVLGEMLLAANKFGGQFNSYLKNEEDIIVKADQVVNRAKKIEMLFETVKNTLTWNGSDDCFTAIGVKEAWNKRTGNATEINLVLYNLLRHAGVTCYPAIISTPDNGEVEVDYPSLAQFNKTIVYVPVDSASYYILDATNKRNKYNEVPYSMLNLTAMAVNPKGDIITSEEVIAAKDAVQPEASRTSLFVIRNMSPTKDAVYIDAEISADGKMTGTAHVASNGYSRGLILKRDDLKKESYKQYLKQGNNNLKIESVRFDNAETDSLPLRQDIGFELDMTGSGHDDYLYLNPNIFSAYMVNPFLSENRYSDIEFLYASNYAITGNYKLPPGYKAETLPKNTVIRMDDHSISIKRLIEQTDDHINVSYTINRSRVFYKKEEYGGLKQFYKSLTEILNEPIVLKKAVSR</sequence>
<organism evidence="3 4">
    <name type="scientific">Mucilaginibacter gynuensis</name>
    <dbReference type="NCBI Taxonomy" id="1302236"/>
    <lineage>
        <taxon>Bacteria</taxon>
        <taxon>Pseudomonadati</taxon>
        <taxon>Bacteroidota</taxon>
        <taxon>Sphingobacteriia</taxon>
        <taxon>Sphingobacteriales</taxon>
        <taxon>Sphingobacteriaceae</taxon>
        <taxon>Mucilaginibacter</taxon>
    </lineage>
</organism>
<keyword evidence="1" id="KW-0732">Signal</keyword>
<dbReference type="InterPro" id="IPR024618">
    <property type="entry name" value="DUF3857"/>
</dbReference>
<feature type="signal peptide" evidence="1">
    <location>
        <begin position="1"/>
        <end position="19"/>
    </location>
</feature>
<name>A0ABP8G8M6_9SPHI</name>
<dbReference type="Gene3D" id="2.60.40.3140">
    <property type="match status" value="1"/>
</dbReference>
<reference evidence="4" key="1">
    <citation type="journal article" date="2019" name="Int. J. Syst. Evol. Microbiol.">
        <title>The Global Catalogue of Microorganisms (GCM) 10K type strain sequencing project: providing services to taxonomists for standard genome sequencing and annotation.</title>
        <authorList>
            <consortium name="The Broad Institute Genomics Platform"/>
            <consortium name="The Broad Institute Genome Sequencing Center for Infectious Disease"/>
            <person name="Wu L."/>
            <person name="Ma J."/>
        </authorList>
    </citation>
    <scope>NUCLEOTIDE SEQUENCE [LARGE SCALE GENOMIC DNA]</scope>
    <source>
        <strain evidence="4">JCM 17705</strain>
    </source>
</reference>
<dbReference type="Gene3D" id="3.10.620.30">
    <property type="match status" value="1"/>
</dbReference>
<dbReference type="Proteomes" id="UP001500582">
    <property type="component" value="Unassembled WGS sequence"/>
</dbReference>
<dbReference type="Gene3D" id="2.60.120.1130">
    <property type="match status" value="1"/>
</dbReference>
<evidence type="ECO:0000313" key="4">
    <source>
        <dbReference type="Proteomes" id="UP001500582"/>
    </source>
</evidence>
<evidence type="ECO:0000259" key="2">
    <source>
        <dbReference type="Pfam" id="PF12969"/>
    </source>
</evidence>
<proteinExistence type="predicted"/>
<evidence type="ECO:0000313" key="3">
    <source>
        <dbReference type="EMBL" id="GAA4319566.1"/>
    </source>
</evidence>
<dbReference type="RefSeq" id="WP_345210745.1">
    <property type="nucleotide sequence ID" value="NZ_BAABFT010000004.1"/>
</dbReference>
<feature type="chain" id="PRO_5046178798" description="DUF3857 domain-containing protein" evidence="1">
    <location>
        <begin position="20"/>
        <end position="652"/>
    </location>
</feature>
<dbReference type="Pfam" id="PF12969">
    <property type="entry name" value="DUF3857"/>
    <property type="match status" value="1"/>
</dbReference>
<keyword evidence="4" id="KW-1185">Reference proteome</keyword>
<protein>
    <recommendedName>
        <fullName evidence="2">DUF3857 domain-containing protein</fullName>
    </recommendedName>
</protein>
<comment type="caution">
    <text evidence="3">The sequence shown here is derived from an EMBL/GenBank/DDBJ whole genome shotgun (WGS) entry which is preliminary data.</text>
</comment>
<feature type="domain" description="DUF3857" evidence="2">
    <location>
        <begin position="65"/>
        <end position="197"/>
    </location>
</feature>
<dbReference type="EMBL" id="BAABFT010000004">
    <property type="protein sequence ID" value="GAA4319566.1"/>
    <property type="molecule type" value="Genomic_DNA"/>
</dbReference>